<feature type="binding site" evidence="13">
    <location>
        <position position="332"/>
    </location>
    <ligand>
        <name>substrate</name>
    </ligand>
</feature>
<keyword evidence="7 13" id="KW-0784">Thiamine biosynthesis</keyword>
<feature type="binding site" evidence="13">
    <location>
        <begin position="352"/>
        <end position="354"/>
    </location>
    <ligand>
        <name>substrate</name>
    </ligand>
</feature>
<dbReference type="GO" id="GO:0008270">
    <property type="term" value="F:zinc ion binding"/>
    <property type="evidence" value="ECO:0007669"/>
    <property type="project" value="UniProtKB-UniRule"/>
</dbReference>
<keyword evidence="9 13" id="KW-0411">Iron-sulfur</keyword>
<evidence type="ECO:0000256" key="4">
    <source>
        <dbReference type="ARBA" id="ARBA00022691"/>
    </source>
</evidence>
<feature type="binding site" evidence="13">
    <location>
        <position position="583"/>
    </location>
    <ligand>
        <name>[4Fe-4S] cluster</name>
        <dbReference type="ChEBI" id="CHEBI:49883"/>
        <note>4Fe-4S-S-AdoMet</note>
    </ligand>
</feature>
<dbReference type="NCBIfam" id="NF009895">
    <property type="entry name" value="PRK13352.1"/>
    <property type="match status" value="1"/>
</dbReference>
<feature type="binding site" evidence="13">
    <location>
        <position position="267"/>
    </location>
    <ligand>
        <name>substrate</name>
    </ligand>
</feature>
<dbReference type="GO" id="GO:0051539">
    <property type="term" value="F:4 iron, 4 sulfur cluster binding"/>
    <property type="evidence" value="ECO:0007669"/>
    <property type="project" value="UniProtKB-KW"/>
</dbReference>
<evidence type="ECO:0000256" key="6">
    <source>
        <dbReference type="ARBA" id="ARBA00022833"/>
    </source>
</evidence>
<feature type="binding site" evidence="13">
    <location>
        <position position="580"/>
    </location>
    <ligand>
        <name>[4Fe-4S] cluster</name>
        <dbReference type="ChEBI" id="CHEBI:49883"/>
        <note>4Fe-4S-S-AdoMet</note>
    </ligand>
</feature>
<dbReference type="GO" id="GO:0070284">
    <property type="term" value="F:phosphomethylpyrimidine synthase activity"/>
    <property type="evidence" value="ECO:0007669"/>
    <property type="project" value="UniProtKB-EC"/>
</dbReference>
<keyword evidence="8 13" id="KW-0408">Iron</keyword>
<sequence length="633" mass="70895">MNQPETNFSSQFLREKAQVDAASVQPLPNSRKIYIQGSRPDLRVPMRAISQDDTSAQFGVEKNPDILVYDTSGIYTDPEAEIDIRKGLPALRTAWIEERGDTELLEGPTSEFGQRRYNDPTLEQLRFDLKRKPRRAKPGKNVSQMHYARQGVITPEMEFIAIRENQKRLELGSEAVEAILQQQHAGQGFGAKIPDEITPEFVREEVARGRAIIPCNINHPESEPMIIGRNFLVKINGNIGNSALGSSIEEEVAKMTWGIRWGSDTIMDLSTGKHIHETREWIIRNSPVPVGTVPIYQALEKVNGAAEDLTWEIFRDTLIEQAEQGVDYFTIHAGVRLHHVPMTAKRVTGIVSRGGSIMAKWCLAHHKENFLYTHFEDICEICKQYDVSFSLGDGLRPGSIADANDEAQFGELETLGELTKIAWKHDVQCMIEGPGHVPMHLIKENMDKQLECCDEAPFYTLGPLTTDIAPGYDHITSGIGAAMIGWYGCAMLCYVTPKEHLGLPNKDDVKTGIITYKIAAHAADLAKGHPAAQRRDNALSKARFEFRWEDQFNLGLDPDTAREFHDETLPKDSAKVAHFCSMCGPKFCSMKISQEVREYAADQEAVDAAEMEAGMQEKSKEFREQGAALYHKA</sequence>
<dbReference type="GO" id="GO:0009229">
    <property type="term" value="P:thiamine diphosphate biosynthetic process"/>
    <property type="evidence" value="ECO:0007669"/>
    <property type="project" value="UniProtKB-UniRule"/>
</dbReference>
<dbReference type="NCBIfam" id="NF006763">
    <property type="entry name" value="PRK09284.1"/>
    <property type="match status" value="1"/>
</dbReference>
<gene>
    <name evidence="13" type="primary">thiC</name>
    <name evidence="15" type="ORF">SAMN05660443_2897</name>
</gene>
<accession>A0A1I1JQK7</accession>
<dbReference type="Proteomes" id="UP000199058">
    <property type="component" value="Unassembled WGS sequence"/>
</dbReference>
<dbReference type="EMBL" id="FOLH01000009">
    <property type="protein sequence ID" value="SFC50854.1"/>
    <property type="molecule type" value="Genomic_DNA"/>
</dbReference>
<dbReference type="EC" id="4.1.99.17" evidence="13"/>
<comment type="catalytic activity">
    <reaction evidence="11 13">
        <text>5-amino-1-(5-phospho-beta-D-ribosyl)imidazole + S-adenosyl-L-methionine = 4-amino-2-methyl-5-(phosphooxymethyl)pyrimidine + CO + 5'-deoxyadenosine + formate + L-methionine + 3 H(+)</text>
        <dbReference type="Rhea" id="RHEA:24840"/>
        <dbReference type="ChEBI" id="CHEBI:15378"/>
        <dbReference type="ChEBI" id="CHEBI:15740"/>
        <dbReference type="ChEBI" id="CHEBI:17245"/>
        <dbReference type="ChEBI" id="CHEBI:17319"/>
        <dbReference type="ChEBI" id="CHEBI:57844"/>
        <dbReference type="ChEBI" id="CHEBI:58354"/>
        <dbReference type="ChEBI" id="CHEBI:59789"/>
        <dbReference type="ChEBI" id="CHEBI:137981"/>
        <dbReference type="EC" id="4.1.99.17"/>
    </reaction>
</comment>
<dbReference type="SFLD" id="SFLDS00113">
    <property type="entry name" value="Radical_SAM_Phosphomethylpyrim"/>
    <property type="match status" value="1"/>
</dbReference>
<dbReference type="NCBIfam" id="TIGR00190">
    <property type="entry name" value="thiC"/>
    <property type="match status" value="1"/>
</dbReference>
<dbReference type="HAMAP" id="MF_00089">
    <property type="entry name" value="ThiC"/>
    <property type="match status" value="1"/>
</dbReference>
<feature type="domain" description="ThiC-associated" evidence="14">
    <location>
        <begin position="26"/>
        <end position="103"/>
    </location>
</feature>
<dbReference type="SFLD" id="SFLDF00407">
    <property type="entry name" value="phosphomethylpyrimidine_syntha"/>
    <property type="match status" value="1"/>
</dbReference>
<keyword evidence="10 13" id="KW-0456">Lyase</keyword>
<dbReference type="SFLD" id="SFLDG01114">
    <property type="entry name" value="phosphomethylpyrimidine_syntha"/>
    <property type="match status" value="1"/>
</dbReference>
<dbReference type="Pfam" id="PF13667">
    <property type="entry name" value="ThiC-associated"/>
    <property type="match status" value="1"/>
</dbReference>
<organism evidence="15 16">
    <name type="scientific">Marinospirillum celere</name>
    <dbReference type="NCBI Taxonomy" id="1122252"/>
    <lineage>
        <taxon>Bacteria</taxon>
        <taxon>Pseudomonadati</taxon>
        <taxon>Pseudomonadota</taxon>
        <taxon>Gammaproteobacteria</taxon>
        <taxon>Oceanospirillales</taxon>
        <taxon>Oceanospirillaceae</taxon>
        <taxon>Marinospirillum</taxon>
    </lineage>
</organism>
<keyword evidence="3 13" id="KW-0004">4Fe-4S</keyword>
<dbReference type="InterPro" id="IPR025747">
    <property type="entry name" value="ThiC-associated_dom"/>
</dbReference>
<evidence type="ECO:0000256" key="12">
    <source>
        <dbReference type="ARBA" id="ARBA00061546"/>
    </source>
</evidence>
<dbReference type="GO" id="GO:0009228">
    <property type="term" value="P:thiamine biosynthetic process"/>
    <property type="evidence" value="ECO:0007669"/>
    <property type="project" value="UniProtKB-UniRule"/>
</dbReference>
<comment type="pathway">
    <text evidence="2 13">Cofactor biosynthesis; thiamine diphosphate biosynthesis.</text>
</comment>
<dbReference type="Gene3D" id="6.10.250.620">
    <property type="match status" value="1"/>
</dbReference>
<comment type="subunit">
    <text evidence="13">Homodimer.</text>
</comment>
<feature type="binding site" evidence="13">
    <location>
        <position position="500"/>
    </location>
    <ligand>
        <name>Zn(2+)</name>
        <dbReference type="ChEBI" id="CHEBI:29105"/>
    </ligand>
</feature>
<dbReference type="RefSeq" id="WP_091965135.1">
    <property type="nucleotide sequence ID" value="NZ_FOLH01000009.1"/>
</dbReference>
<reference evidence="15 16" key="1">
    <citation type="submission" date="2016-10" db="EMBL/GenBank/DDBJ databases">
        <authorList>
            <person name="de Groot N.N."/>
        </authorList>
    </citation>
    <scope>NUCLEOTIDE SEQUENCE [LARGE SCALE GENOMIC DNA]</scope>
    <source>
        <strain evidence="15 16">DSM 18438</strain>
    </source>
</reference>
<comment type="similarity">
    <text evidence="12 13">Belongs to the ThiC family.</text>
</comment>
<dbReference type="UniPathway" id="UPA00060"/>
<evidence type="ECO:0000259" key="14">
    <source>
        <dbReference type="Pfam" id="PF13667"/>
    </source>
</evidence>
<dbReference type="PANTHER" id="PTHR30557:SF1">
    <property type="entry name" value="PHOSPHOMETHYLPYRIMIDINE SYNTHASE, CHLOROPLASTIC"/>
    <property type="match status" value="1"/>
</dbReference>
<dbReference type="OrthoDB" id="9805897at2"/>
<protein>
    <recommendedName>
        <fullName evidence="13">Phosphomethylpyrimidine synthase</fullName>
        <ecNumber evidence="13">4.1.99.17</ecNumber>
    </recommendedName>
    <alternativeName>
        <fullName evidence="13">Hydroxymethylpyrimidine phosphate synthase</fullName>
        <shortName evidence="13">HMP-P synthase</shortName>
        <shortName evidence="13">HMP-phosphate synthase</shortName>
        <shortName evidence="13">HMPP synthase</shortName>
    </alternativeName>
    <alternativeName>
        <fullName evidence="13">Thiamine biosynthesis protein ThiC</fullName>
    </alternativeName>
</protein>
<keyword evidence="4 13" id="KW-0949">S-adenosyl-L-methionine</keyword>
<evidence type="ECO:0000256" key="1">
    <source>
        <dbReference type="ARBA" id="ARBA00003175"/>
    </source>
</evidence>
<dbReference type="AlphaFoldDB" id="A0A1I1JQK7"/>
<evidence type="ECO:0000256" key="2">
    <source>
        <dbReference type="ARBA" id="ARBA00004948"/>
    </source>
</evidence>
<feature type="binding site" evidence="13">
    <location>
        <position position="459"/>
    </location>
    <ligand>
        <name>substrate</name>
    </ligand>
</feature>
<feature type="binding site" evidence="13">
    <location>
        <position position="436"/>
    </location>
    <ligand>
        <name>Zn(2+)</name>
        <dbReference type="ChEBI" id="CHEBI:29105"/>
    </ligand>
</feature>
<feature type="binding site" evidence="13">
    <location>
        <position position="588"/>
    </location>
    <ligand>
        <name>[4Fe-4S] cluster</name>
        <dbReference type="ChEBI" id="CHEBI:49883"/>
        <note>4Fe-4S-S-AdoMet</note>
    </ligand>
</feature>
<evidence type="ECO:0000256" key="11">
    <source>
        <dbReference type="ARBA" id="ARBA00050218"/>
    </source>
</evidence>
<comment type="function">
    <text evidence="1 13">Catalyzes the synthesis of the hydroxymethylpyrimidine phosphate (HMP-P) moiety of thiamine from aminoimidazole ribotide (AIR) in a radical S-adenosyl-L-methionine (SAM)-dependent reaction.</text>
</comment>
<evidence type="ECO:0000313" key="16">
    <source>
        <dbReference type="Proteomes" id="UP000199058"/>
    </source>
</evidence>
<dbReference type="InterPro" id="IPR002817">
    <property type="entry name" value="ThiC/BzaA/B"/>
</dbReference>
<evidence type="ECO:0000256" key="8">
    <source>
        <dbReference type="ARBA" id="ARBA00023004"/>
    </source>
</evidence>
<evidence type="ECO:0000256" key="5">
    <source>
        <dbReference type="ARBA" id="ARBA00022723"/>
    </source>
</evidence>
<feature type="binding site" evidence="13">
    <location>
        <begin position="393"/>
        <end position="396"/>
    </location>
    <ligand>
        <name>substrate</name>
    </ligand>
</feature>
<evidence type="ECO:0000256" key="7">
    <source>
        <dbReference type="ARBA" id="ARBA00022977"/>
    </source>
</evidence>
<evidence type="ECO:0000256" key="13">
    <source>
        <dbReference type="HAMAP-Rule" id="MF_00089"/>
    </source>
</evidence>
<dbReference type="FunFam" id="3.20.20.540:FF:000001">
    <property type="entry name" value="Phosphomethylpyrimidine synthase"/>
    <property type="match status" value="1"/>
</dbReference>
<keyword evidence="16" id="KW-1185">Reference proteome</keyword>
<dbReference type="Pfam" id="PF01964">
    <property type="entry name" value="ThiC_Rad_SAM"/>
    <property type="match status" value="1"/>
</dbReference>
<evidence type="ECO:0000256" key="10">
    <source>
        <dbReference type="ARBA" id="ARBA00023239"/>
    </source>
</evidence>
<feature type="binding site" evidence="13">
    <location>
        <position position="238"/>
    </location>
    <ligand>
        <name>substrate</name>
    </ligand>
</feature>
<keyword evidence="6 13" id="KW-0862">Zinc</keyword>
<keyword evidence="5 13" id="KW-0479">Metal-binding</keyword>
<feature type="binding site" evidence="13">
    <location>
        <position position="296"/>
    </location>
    <ligand>
        <name>substrate</name>
    </ligand>
</feature>
<proteinExistence type="inferred from homology"/>
<dbReference type="InterPro" id="IPR037509">
    <property type="entry name" value="ThiC"/>
</dbReference>
<evidence type="ECO:0000313" key="15">
    <source>
        <dbReference type="EMBL" id="SFC50854.1"/>
    </source>
</evidence>
<dbReference type="InterPro" id="IPR038521">
    <property type="entry name" value="ThiC/Bza_core_dom"/>
</dbReference>
<comment type="cofactor">
    <cofactor evidence="13">
        <name>[4Fe-4S] cluster</name>
        <dbReference type="ChEBI" id="CHEBI:49883"/>
    </cofactor>
    <text evidence="13">Binds 1 [4Fe-4S] cluster per subunit. The cluster is coordinated with 3 cysteines and an exchangeable S-adenosyl-L-methionine.</text>
</comment>
<dbReference type="STRING" id="1122252.SAMN05660443_2897"/>
<dbReference type="Gene3D" id="3.20.20.540">
    <property type="entry name" value="Radical SAM ThiC family, central domain"/>
    <property type="match status" value="1"/>
</dbReference>
<evidence type="ECO:0000256" key="3">
    <source>
        <dbReference type="ARBA" id="ARBA00022485"/>
    </source>
</evidence>
<feature type="binding site" evidence="13">
    <location>
        <position position="432"/>
    </location>
    <ligand>
        <name>substrate</name>
    </ligand>
</feature>
<dbReference type="GO" id="GO:0005829">
    <property type="term" value="C:cytosol"/>
    <property type="evidence" value="ECO:0007669"/>
    <property type="project" value="TreeGrafter"/>
</dbReference>
<evidence type="ECO:0000256" key="9">
    <source>
        <dbReference type="ARBA" id="ARBA00023014"/>
    </source>
</evidence>
<name>A0A1I1JQK7_9GAMM</name>
<dbReference type="PANTHER" id="PTHR30557">
    <property type="entry name" value="THIAMINE BIOSYNTHESIS PROTEIN THIC"/>
    <property type="match status" value="1"/>
</dbReference>